<dbReference type="Pfam" id="PF04542">
    <property type="entry name" value="Sigma70_r2"/>
    <property type="match status" value="1"/>
</dbReference>
<dbReference type="InterPro" id="IPR007627">
    <property type="entry name" value="RNA_pol_sigma70_r2"/>
</dbReference>
<evidence type="ECO:0000256" key="2">
    <source>
        <dbReference type="ARBA" id="ARBA00023015"/>
    </source>
</evidence>
<sequence length="199" mass="22996">MTSACPTTSERQQRLLQLVVDHRNYFLRIAHRILHNEHDAEDTLQNAFYSAWKALDGFREDAQWKTWFTSIVINKSLALLRSQKVRLAASIDEDPLLLSEFEMQRADHMETPERALLRNEDHSILLLRMERLPAGTQAVLRMRYFDELSVETIAARRGATPRSVEGHLMRGKKLLRRDAHKVPRALLRPSTRAFAVTAA</sequence>
<evidence type="ECO:0000259" key="5">
    <source>
        <dbReference type="Pfam" id="PF04542"/>
    </source>
</evidence>
<evidence type="ECO:0000313" key="8">
    <source>
        <dbReference type="Proteomes" id="UP000182427"/>
    </source>
</evidence>
<dbReference type="SUPFAM" id="SSF88659">
    <property type="entry name" value="Sigma3 and sigma4 domains of RNA polymerase sigma factors"/>
    <property type="match status" value="1"/>
</dbReference>
<accession>A0A1G7FMZ1</accession>
<dbReference type="RefSeq" id="WP_083343664.1">
    <property type="nucleotide sequence ID" value="NZ_LT629690.1"/>
</dbReference>
<dbReference type="Gene3D" id="1.10.1740.10">
    <property type="match status" value="1"/>
</dbReference>
<dbReference type="Pfam" id="PF08281">
    <property type="entry name" value="Sigma70_r4_2"/>
    <property type="match status" value="1"/>
</dbReference>
<evidence type="ECO:0000256" key="1">
    <source>
        <dbReference type="ARBA" id="ARBA00010641"/>
    </source>
</evidence>
<evidence type="ECO:0000313" key="7">
    <source>
        <dbReference type="EMBL" id="SDE77223.1"/>
    </source>
</evidence>
<organism evidence="7 8">
    <name type="scientific">Terriglobus roseus</name>
    <dbReference type="NCBI Taxonomy" id="392734"/>
    <lineage>
        <taxon>Bacteria</taxon>
        <taxon>Pseudomonadati</taxon>
        <taxon>Acidobacteriota</taxon>
        <taxon>Terriglobia</taxon>
        <taxon>Terriglobales</taxon>
        <taxon>Acidobacteriaceae</taxon>
        <taxon>Terriglobus</taxon>
    </lineage>
</organism>
<evidence type="ECO:0000256" key="3">
    <source>
        <dbReference type="ARBA" id="ARBA00023082"/>
    </source>
</evidence>
<comment type="similarity">
    <text evidence="1">Belongs to the sigma-70 factor family. ECF subfamily.</text>
</comment>
<proteinExistence type="inferred from homology"/>
<dbReference type="AlphaFoldDB" id="A0A1G7FMZ1"/>
<feature type="domain" description="RNA polymerase sigma factor 70 region 4 type 2" evidence="6">
    <location>
        <begin position="124"/>
        <end position="175"/>
    </location>
</feature>
<keyword evidence="4" id="KW-0804">Transcription</keyword>
<dbReference type="NCBIfam" id="TIGR02937">
    <property type="entry name" value="sigma70-ECF"/>
    <property type="match status" value="1"/>
</dbReference>
<reference evidence="7 8" key="1">
    <citation type="submission" date="2016-10" db="EMBL/GenBank/DDBJ databases">
        <authorList>
            <person name="de Groot N.N."/>
        </authorList>
    </citation>
    <scope>NUCLEOTIDE SEQUENCE [LARGE SCALE GENOMIC DNA]</scope>
    <source>
        <strain evidence="7 8">GAS232</strain>
    </source>
</reference>
<name>A0A1G7FMZ1_9BACT</name>
<dbReference type="GO" id="GO:0016987">
    <property type="term" value="F:sigma factor activity"/>
    <property type="evidence" value="ECO:0007669"/>
    <property type="project" value="UniProtKB-KW"/>
</dbReference>
<evidence type="ECO:0000259" key="6">
    <source>
        <dbReference type="Pfam" id="PF08281"/>
    </source>
</evidence>
<dbReference type="PANTHER" id="PTHR43133">
    <property type="entry name" value="RNA POLYMERASE ECF-TYPE SIGMA FACTO"/>
    <property type="match status" value="1"/>
</dbReference>
<dbReference type="Gene3D" id="1.10.10.10">
    <property type="entry name" value="Winged helix-like DNA-binding domain superfamily/Winged helix DNA-binding domain"/>
    <property type="match status" value="1"/>
</dbReference>
<gene>
    <name evidence="7" type="ORF">SAMN05444167_0394</name>
</gene>
<dbReference type="InterPro" id="IPR013249">
    <property type="entry name" value="RNA_pol_sigma70_r4_t2"/>
</dbReference>
<dbReference type="SUPFAM" id="SSF88946">
    <property type="entry name" value="Sigma2 domain of RNA polymerase sigma factors"/>
    <property type="match status" value="1"/>
</dbReference>
<dbReference type="InterPro" id="IPR014284">
    <property type="entry name" value="RNA_pol_sigma-70_dom"/>
</dbReference>
<dbReference type="GO" id="GO:0006352">
    <property type="term" value="P:DNA-templated transcription initiation"/>
    <property type="evidence" value="ECO:0007669"/>
    <property type="project" value="InterPro"/>
</dbReference>
<dbReference type="Proteomes" id="UP000182427">
    <property type="component" value="Chromosome I"/>
</dbReference>
<dbReference type="InterPro" id="IPR013325">
    <property type="entry name" value="RNA_pol_sigma_r2"/>
</dbReference>
<evidence type="ECO:0000256" key="4">
    <source>
        <dbReference type="ARBA" id="ARBA00023163"/>
    </source>
</evidence>
<dbReference type="InterPro" id="IPR013324">
    <property type="entry name" value="RNA_pol_sigma_r3/r4-like"/>
</dbReference>
<keyword evidence="3" id="KW-0731">Sigma factor</keyword>
<protein>
    <submittedName>
        <fullName evidence="7">RNA polymerase sigma-70 factor, ECF subfamily</fullName>
    </submittedName>
</protein>
<dbReference type="OrthoDB" id="9782108at2"/>
<feature type="domain" description="RNA polymerase sigma-70 region 2" evidence="5">
    <location>
        <begin position="18"/>
        <end position="84"/>
    </location>
</feature>
<keyword evidence="8" id="KW-1185">Reference proteome</keyword>
<dbReference type="InterPro" id="IPR039425">
    <property type="entry name" value="RNA_pol_sigma-70-like"/>
</dbReference>
<dbReference type="PANTHER" id="PTHR43133:SF51">
    <property type="entry name" value="RNA POLYMERASE SIGMA FACTOR"/>
    <property type="match status" value="1"/>
</dbReference>
<dbReference type="EMBL" id="LT629690">
    <property type="protein sequence ID" value="SDE77223.1"/>
    <property type="molecule type" value="Genomic_DNA"/>
</dbReference>
<dbReference type="GO" id="GO:0003677">
    <property type="term" value="F:DNA binding"/>
    <property type="evidence" value="ECO:0007669"/>
    <property type="project" value="InterPro"/>
</dbReference>
<keyword evidence="2" id="KW-0805">Transcription regulation</keyword>
<dbReference type="InterPro" id="IPR036388">
    <property type="entry name" value="WH-like_DNA-bd_sf"/>
</dbReference>